<protein>
    <recommendedName>
        <fullName evidence="3">Rpn family recombination-promoting nuclease/putative transposase</fullName>
    </recommendedName>
</protein>
<dbReference type="EMBL" id="JAUKPO010000060">
    <property type="protein sequence ID" value="MDO1451443.1"/>
    <property type="molecule type" value="Genomic_DNA"/>
</dbReference>
<name>A0ABT8RH67_9BACT</name>
<gene>
    <name evidence="1" type="ORF">Q0590_34535</name>
</gene>
<accession>A0ABT8RH67</accession>
<evidence type="ECO:0000313" key="1">
    <source>
        <dbReference type="EMBL" id="MDO1451443.1"/>
    </source>
</evidence>
<dbReference type="Proteomes" id="UP001168528">
    <property type="component" value="Unassembled WGS sequence"/>
</dbReference>
<organism evidence="1 2">
    <name type="scientific">Rhodocytophaga aerolata</name>
    <dbReference type="NCBI Taxonomy" id="455078"/>
    <lineage>
        <taxon>Bacteria</taxon>
        <taxon>Pseudomonadati</taxon>
        <taxon>Bacteroidota</taxon>
        <taxon>Cytophagia</taxon>
        <taxon>Cytophagales</taxon>
        <taxon>Rhodocytophagaceae</taxon>
        <taxon>Rhodocytophaga</taxon>
    </lineage>
</organism>
<reference evidence="1" key="1">
    <citation type="submission" date="2023-07" db="EMBL/GenBank/DDBJ databases">
        <title>The genome sequence of Rhodocytophaga aerolata KACC 12507.</title>
        <authorList>
            <person name="Zhang X."/>
        </authorList>
    </citation>
    <scope>NUCLEOTIDE SEQUENCE</scope>
    <source>
        <strain evidence="1">KACC 12507</strain>
    </source>
</reference>
<sequence length="262" mass="30711">MANDYDKILKENIASVFLPLTEKYLNIRIKRSEELKDKLQTTIEKEPDFIRIVETDTNERFILHLEFQSVDEEGMIYRMQEYYGILRKKYGLSIKQFVIYLGQKASKMQTQLAPDEIFEGFTLKSLRDYSYQHLLASQVPEEIILAILSDFGNKKPVEVLQAILGKLKEISGEEIVLRKYIRQLSILARLRNLTKETQKQITDMGLTYNITEDYLYQEGQKEREKGMIIKMLKDKTLSIEKIAQIAEVSVEYVKHVAKELKK</sequence>
<keyword evidence="2" id="KW-1185">Reference proteome</keyword>
<evidence type="ECO:0008006" key="3">
    <source>
        <dbReference type="Google" id="ProtNLM"/>
    </source>
</evidence>
<comment type="caution">
    <text evidence="1">The sequence shown here is derived from an EMBL/GenBank/DDBJ whole genome shotgun (WGS) entry which is preliminary data.</text>
</comment>
<proteinExistence type="predicted"/>
<evidence type="ECO:0000313" key="2">
    <source>
        <dbReference type="Proteomes" id="UP001168528"/>
    </source>
</evidence>
<dbReference type="RefSeq" id="WP_302042240.1">
    <property type="nucleotide sequence ID" value="NZ_JAUKPO010000060.1"/>
</dbReference>